<dbReference type="EMBL" id="GG672783">
    <property type="protein sequence ID" value="EER16702.1"/>
    <property type="molecule type" value="Genomic_DNA"/>
</dbReference>
<keyword evidence="2" id="KW-1185">Reference proteome</keyword>
<accession>C5KFP1</accession>
<dbReference type="InterPro" id="IPR043502">
    <property type="entry name" value="DNA/RNA_pol_sf"/>
</dbReference>
<dbReference type="RefSeq" id="XP_002784906.1">
    <property type="nucleotide sequence ID" value="XM_002784860.1"/>
</dbReference>
<dbReference type="AlphaFoldDB" id="C5KFP1"/>
<evidence type="ECO:0008006" key="3">
    <source>
        <dbReference type="Google" id="ProtNLM"/>
    </source>
</evidence>
<proteinExistence type="predicted"/>
<dbReference type="Proteomes" id="UP000007800">
    <property type="component" value="Unassembled WGS sequence"/>
</dbReference>
<dbReference type="SUPFAM" id="SSF56672">
    <property type="entry name" value="DNA/RNA polymerases"/>
    <property type="match status" value="1"/>
</dbReference>
<reference evidence="1 2" key="1">
    <citation type="submission" date="2008-07" db="EMBL/GenBank/DDBJ databases">
        <authorList>
            <person name="El-Sayed N."/>
            <person name="Caler E."/>
            <person name="Inman J."/>
            <person name="Amedeo P."/>
            <person name="Hass B."/>
            <person name="Wortman J."/>
        </authorList>
    </citation>
    <scope>NUCLEOTIDE SEQUENCE [LARGE SCALE GENOMIC DNA]</scope>
    <source>
        <strain evidence="2">ATCC 50983 / TXsc</strain>
    </source>
</reference>
<protein>
    <recommendedName>
        <fullName evidence="3">Reverse transcriptase domain-containing protein</fullName>
    </recommendedName>
</protein>
<name>C5KFP1_PERM5</name>
<dbReference type="OrthoDB" id="10468747at2759"/>
<organism evidence="2">
    <name type="scientific">Perkinsus marinus (strain ATCC 50983 / TXsc)</name>
    <dbReference type="NCBI Taxonomy" id="423536"/>
    <lineage>
        <taxon>Eukaryota</taxon>
        <taxon>Sar</taxon>
        <taxon>Alveolata</taxon>
        <taxon>Perkinsozoa</taxon>
        <taxon>Perkinsea</taxon>
        <taxon>Perkinsida</taxon>
        <taxon>Perkinsidae</taxon>
        <taxon>Perkinsus</taxon>
    </lineage>
</organism>
<evidence type="ECO:0000313" key="1">
    <source>
        <dbReference type="EMBL" id="EER16702.1"/>
    </source>
</evidence>
<gene>
    <name evidence="1" type="ORF">Pmar_PMAR026143</name>
</gene>
<dbReference type="GeneID" id="9063814"/>
<feature type="non-terminal residue" evidence="1">
    <location>
        <position position="297"/>
    </location>
</feature>
<sequence length="297" mass="33592">MSTSLTVDTEDTPVCKTAAGHSLKTLGSVSLNLSVLGAIFVAKFYITEVPLIHPVIIGRDIMAQGGFTLRFDNNKGRNSRVAAIISQEDHDDEDWRQLPSGWRLQEIVYSSNNLYIVTAISDNKANQKSRFYVGFNPLIISPASHSEQLRAQRPHKKLREASLEAKQAASVIFRQWITEGRAYGPSHCPRILELCLQWLVQHNFRPNAICEIQSYMDDLVIFSHKEDVDVERQLQELCGNYDLNLKPTKRQVITEGDTKLLGVMFIDGGRYLTIPPEKLDSFKLKVPREGYSYANLL</sequence>
<dbReference type="InParanoid" id="C5KFP1"/>
<evidence type="ECO:0000313" key="2">
    <source>
        <dbReference type="Proteomes" id="UP000007800"/>
    </source>
</evidence>